<proteinExistence type="predicted"/>
<dbReference type="EMBL" id="JACNJN010000056">
    <property type="protein sequence ID" value="MBC8334255.1"/>
    <property type="molecule type" value="Genomic_DNA"/>
</dbReference>
<comment type="caution">
    <text evidence="1">The sequence shown here is derived from an EMBL/GenBank/DDBJ whole genome shotgun (WGS) entry which is preliminary data.</text>
</comment>
<protein>
    <submittedName>
        <fullName evidence="1">Uncharacterized protein</fullName>
    </submittedName>
</protein>
<dbReference type="AlphaFoldDB" id="A0A8J6NJW2"/>
<evidence type="ECO:0000313" key="1">
    <source>
        <dbReference type="EMBL" id="MBC8334255.1"/>
    </source>
</evidence>
<organism evidence="1 2">
    <name type="scientific">Candidatus Desulfolinea nitratireducens</name>
    <dbReference type="NCBI Taxonomy" id="2841698"/>
    <lineage>
        <taxon>Bacteria</taxon>
        <taxon>Bacillati</taxon>
        <taxon>Chloroflexota</taxon>
        <taxon>Anaerolineae</taxon>
        <taxon>Anaerolineales</taxon>
        <taxon>Anaerolineales incertae sedis</taxon>
        <taxon>Candidatus Desulfolinea</taxon>
    </lineage>
</organism>
<name>A0A8J6NJW2_9CHLR</name>
<accession>A0A8J6NJW2</accession>
<gene>
    <name evidence="1" type="ORF">H8E29_03230</name>
</gene>
<evidence type="ECO:0000313" key="2">
    <source>
        <dbReference type="Proteomes" id="UP000614469"/>
    </source>
</evidence>
<reference evidence="1 2" key="1">
    <citation type="submission" date="2020-08" db="EMBL/GenBank/DDBJ databases">
        <title>Bridging the membrane lipid divide: bacteria of the FCB group superphylum have the potential to synthesize archaeal ether lipids.</title>
        <authorList>
            <person name="Villanueva L."/>
            <person name="Von Meijenfeldt F.A.B."/>
            <person name="Westbye A.B."/>
            <person name="Yadav S."/>
            <person name="Hopmans E.C."/>
            <person name="Dutilh B.E."/>
            <person name="Sinninghe Damste J.S."/>
        </authorList>
    </citation>
    <scope>NUCLEOTIDE SEQUENCE [LARGE SCALE GENOMIC DNA]</scope>
    <source>
        <strain evidence="1">NIOZ-UU36</strain>
    </source>
</reference>
<dbReference type="Proteomes" id="UP000614469">
    <property type="component" value="Unassembled WGS sequence"/>
</dbReference>
<sequence length="76" mass="8431">MKLSGDEFQLLQILADGHRKTYVHIVKGFGQPLTPLAPTFTNRIAKRLLKLKLVIKAGILRDGYKITSEGLAALKD</sequence>